<dbReference type="Pfam" id="PF01471">
    <property type="entry name" value="PG_binding_1"/>
    <property type="match status" value="1"/>
</dbReference>
<dbReference type="PANTHER" id="PTHR10201:SF323">
    <property type="entry name" value="MATRIX METALLOPROTEINASE-21"/>
    <property type="match status" value="1"/>
</dbReference>
<feature type="coiled-coil region" evidence="6">
    <location>
        <begin position="110"/>
        <end position="144"/>
    </location>
</feature>
<keyword evidence="6" id="KW-0175">Coiled coil</keyword>
<dbReference type="PRINTS" id="PR00138">
    <property type="entry name" value="MATRIXIN"/>
</dbReference>
<evidence type="ECO:0000256" key="3">
    <source>
        <dbReference type="ARBA" id="ARBA00022801"/>
    </source>
</evidence>
<sequence>MTEEYAMFAAVLAVLGQLFVVAFAIERILDFVFDYHYIREFLDTKKGFKALIALIAAVIACIVGEWDLFAVLMASDAHIAGQVLTGMFVASGSGAIMTLFHNVLGLSQSLRRERREALDAERVNQQALREIEIARLEQDRIKIQRETRDTRLLLSGNVPLKSGMSGVEIAELQRLLKRYGYFDGVAEWGLFDESTEVAVKDYQAFMGIKPDGLVGPITKSFFRTKRCGLSDRLPANRALAAVSNCRWETHDLSYRIHRLPPMLGAVRSRQLIKEAFDTWASTCGLSFVEATSDDPAHISVSWERPRYRQVLDEPGVYAYGHMPCHPDYPGEILMDREETWLDDDHSEGADGYYVRLNMIHEIGHAIGLGHSNVEIDIMYSYPQRAGKRGLTTGDVAGAKRLYPENSRIA</sequence>
<keyword evidence="4" id="KW-0862">Zinc</keyword>
<dbReference type="SUPFAM" id="SSF47090">
    <property type="entry name" value="PGBD-like"/>
    <property type="match status" value="1"/>
</dbReference>
<evidence type="ECO:0000313" key="10">
    <source>
        <dbReference type="EMBL" id="VFK24879.1"/>
    </source>
</evidence>
<evidence type="ECO:0000313" key="9">
    <source>
        <dbReference type="EMBL" id="VFK08639.1"/>
    </source>
</evidence>
<dbReference type="InterPro" id="IPR002477">
    <property type="entry name" value="Peptidoglycan-bd-like"/>
</dbReference>
<dbReference type="PANTHER" id="PTHR10201">
    <property type="entry name" value="MATRIX METALLOPROTEINASE"/>
    <property type="match status" value="1"/>
</dbReference>
<dbReference type="GO" id="GO:0006508">
    <property type="term" value="P:proteolysis"/>
    <property type="evidence" value="ECO:0007669"/>
    <property type="project" value="UniProtKB-KW"/>
</dbReference>
<evidence type="ECO:0000256" key="7">
    <source>
        <dbReference type="SAM" id="Phobius"/>
    </source>
</evidence>
<feature type="domain" description="Peptidase metallopeptidase" evidence="8">
    <location>
        <begin position="243"/>
        <end position="404"/>
    </location>
</feature>
<accession>A0A450X6F9</accession>
<evidence type="ECO:0000256" key="5">
    <source>
        <dbReference type="ARBA" id="ARBA00023049"/>
    </source>
</evidence>
<dbReference type="InterPro" id="IPR036366">
    <property type="entry name" value="PGBDSf"/>
</dbReference>
<keyword evidence="1" id="KW-0645">Protease</keyword>
<keyword evidence="2" id="KW-0479">Metal-binding</keyword>
<keyword evidence="7" id="KW-0812">Transmembrane</keyword>
<dbReference type="Pfam" id="PF00413">
    <property type="entry name" value="Peptidase_M10"/>
    <property type="match status" value="1"/>
</dbReference>
<dbReference type="InterPro" id="IPR006026">
    <property type="entry name" value="Peptidase_Metallo"/>
</dbReference>
<proteinExistence type="predicted"/>
<keyword evidence="7" id="KW-0472">Membrane</keyword>
<protein>
    <submittedName>
        <fullName evidence="10">Peptidoglycan binding domain-containing protein</fullName>
    </submittedName>
</protein>
<dbReference type="GO" id="GO:0031012">
    <property type="term" value="C:extracellular matrix"/>
    <property type="evidence" value="ECO:0007669"/>
    <property type="project" value="InterPro"/>
</dbReference>
<feature type="transmembrane region" description="Helical" evidence="7">
    <location>
        <begin position="79"/>
        <end position="104"/>
    </location>
</feature>
<dbReference type="EMBL" id="CAADFP010000017">
    <property type="protein sequence ID" value="VFK24879.1"/>
    <property type="molecule type" value="Genomic_DNA"/>
</dbReference>
<feature type="transmembrane region" description="Helical" evidence="7">
    <location>
        <begin position="50"/>
        <end position="73"/>
    </location>
</feature>
<dbReference type="SUPFAM" id="SSF55486">
    <property type="entry name" value="Metalloproteases ('zincins'), catalytic domain"/>
    <property type="match status" value="1"/>
</dbReference>
<dbReference type="InterPro" id="IPR024079">
    <property type="entry name" value="MetalloPept_cat_dom_sf"/>
</dbReference>
<keyword evidence="7" id="KW-1133">Transmembrane helix</keyword>
<evidence type="ECO:0000256" key="6">
    <source>
        <dbReference type="SAM" id="Coils"/>
    </source>
</evidence>
<dbReference type="AlphaFoldDB" id="A0A450X6F9"/>
<evidence type="ECO:0000259" key="8">
    <source>
        <dbReference type="SMART" id="SM00235"/>
    </source>
</evidence>
<feature type="transmembrane region" description="Helical" evidence="7">
    <location>
        <begin position="6"/>
        <end position="29"/>
    </location>
</feature>
<dbReference type="InterPro" id="IPR001818">
    <property type="entry name" value="Pept_M10_metallopeptidase"/>
</dbReference>
<dbReference type="GO" id="GO:0008270">
    <property type="term" value="F:zinc ion binding"/>
    <property type="evidence" value="ECO:0007669"/>
    <property type="project" value="InterPro"/>
</dbReference>
<dbReference type="GO" id="GO:0030198">
    <property type="term" value="P:extracellular matrix organization"/>
    <property type="evidence" value="ECO:0007669"/>
    <property type="project" value="TreeGrafter"/>
</dbReference>
<dbReference type="Gene3D" id="3.40.390.10">
    <property type="entry name" value="Collagenase (Catalytic Domain)"/>
    <property type="match status" value="1"/>
</dbReference>
<evidence type="ECO:0000256" key="1">
    <source>
        <dbReference type="ARBA" id="ARBA00022670"/>
    </source>
</evidence>
<dbReference type="GO" id="GO:0004222">
    <property type="term" value="F:metalloendopeptidase activity"/>
    <property type="evidence" value="ECO:0007669"/>
    <property type="project" value="InterPro"/>
</dbReference>
<keyword evidence="3" id="KW-0378">Hydrolase</keyword>
<dbReference type="InterPro" id="IPR036365">
    <property type="entry name" value="PGBD-like_sf"/>
</dbReference>
<dbReference type="SMART" id="SM00235">
    <property type="entry name" value="ZnMc"/>
    <property type="match status" value="1"/>
</dbReference>
<name>A0A450X6F9_9GAMM</name>
<gene>
    <name evidence="9" type="ORF">BECKLPF1236A_GA0070988_100197</name>
    <name evidence="10" type="ORF">BECKLPF1236C_GA0070990_100177</name>
</gene>
<dbReference type="Gene3D" id="1.10.101.10">
    <property type="entry name" value="PGBD-like superfamily/PGBD"/>
    <property type="match status" value="1"/>
</dbReference>
<keyword evidence="5" id="KW-0482">Metalloprotease</keyword>
<dbReference type="EMBL" id="CAADFM010000019">
    <property type="protein sequence ID" value="VFK08639.1"/>
    <property type="molecule type" value="Genomic_DNA"/>
</dbReference>
<evidence type="ECO:0000256" key="2">
    <source>
        <dbReference type="ARBA" id="ARBA00022723"/>
    </source>
</evidence>
<organism evidence="10">
    <name type="scientific">Candidatus Kentrum sp. LPFa</name>
    <dbReference type="NCBI Taxonomy" id="2126335"/>
    <lineage>
        <taxon>Bacteria</taxon>
        <taxon>Pseudomonadati</taxon>
        <taxon>Pseudomonadota</taxon>
        <taxon>Gammaproteobacteria</taxon>
        <taxon>Candidatus Kentrum</taxon>
    </lineage>
</organism>
<dbReference type="GO" id="GO:0030574">
    <property type="term" value="P:collagen catabolic process"/>
    <property type="evidence" value="ECO:0007669"/>
    <property type="project" value="TreeGrafter"/>
</dbReference>
<dbReference type="InterPro" id="IPR021190">
    <property type="entry name" value="Pept_M10A"/>
</dbReference>
<reference evidence="10" key="1">
    <citation type="submission" date="2019-02" db="EMBL/GenBank/DDBJ databases">
        <authorList>
            <person name="Gruber-Vodicka R. H."/>
            <person name="Seah K. B. B."/>
        </authorList>
    </citation>
    <scope>NUCLEOTIDE SEQUENCE</scope>
    <source>
        <strain evidence="9">BECK_S312</strain>
        <strain evidence="10">BECK_S426</strain>
    </source>
</reference>
<evidence type="ECO:0000256" key="4">
    <source>
        <dbReference type="ARBA" id="ARBA00022833"/>
    </source>
</evidence>